<evidence type="ECO:0008006" key="4">
    <source>
        <dbReference type="Google" id="ProtNLM"/>
    </source>
</evidence>
<evidence type="ECO:0000313" key="3">
    <source>
        <dbReference type="Proteomes" id="UP001500902"/>
    </source>
</evidence>
<accession>A0ABP7CTG8</accession>
<dbReference type="EMBL" id="BAAAZP010000141">
    <property type="protein sequence ID" value="GAA3694289.1"/>
    <property type="molecule type" value="Genomic_DNA"/>
</dbReference>
<protein>
    <recommendedName>
        <fullName evidence="4">Peptidase inhibitor family I36</fullName>
    </recommendedName>
</protein>
<evidence type="ECO:0000256" key="1">
    <source>
        <dbReference type="SAM" id="SignalP"/>
    </source>
</evidence>
<feature type="signal peptide" evidence="1">
    <location>
        <begin position="1"/>
        <end position="40"/>
    </location>
</feature>
<keyword evidence="3" id="KW-1185">Reference proteome</keyword>
<feature type="chain" id="PRO_5047436461" description="Peptidase inhibitor family I36" evidence="1">
    <location>
        <begin position="41"/>
        <end position="156"/>
    </location>
</feature>
<dbReference type="Proteomes" id="UP001500902">
    <property type="component" value="Unassembled WGS sequence"/>
</dbReference>
<dbReference type="InterPro" id="IPR011024">
    <property type="entry name" value="G_crystallin-like"/>
</dbReference>
<dbReference type="Pfam" id="PF03995">
    <property type="entry name" value="Inhibitor_I36"/>
    <property type="match status" value="1"/>
</dbReference>
<dbReference type="SUPFAM" id="SSF49695">
    <property type="entry name" value="gamma-Crystallin-like"/>
    <property type="match status" value="1"/>
</dbReference>
<organism evidence="2 3">
    <name type="scientific">Nonomuraea antimicrobica</name>
    <dbReference type="NCBI Taxonomy" id="561173"/>
    <lineage>
        <taxon>Bacteria</taxon>
        <taxon>Bacillati</taxon>
        <taxon>Actinomycetota</taxon>
        <taxon>Actinomycetes</taxon>
        <taxon>Streptosporangiales</taxon>
        <taxon>Streptosporangiaceae</taxon>
        <taxon>Nonomuraea</taxon>
    </lineage>
</organism>
<comment type="caution">
    <text evidence="2">The sequence shown here is derived from an EMBL/GenBank/DDBJ whole genome shotgun (WGS) entry which is preliminary data.</text>
</comment>
<sequence>MFDPKESFTHGGTVGKKLHKWALPLAAAAALTVLATPAQAADGYDRCQDGYYCLFSGLDGTGDIVQIKSDTPDLAALGIADRAKSDWNRTGSWIHLFSEANYEGCSAVTTPRGKGNFYIDFRDFFDSVRFDGANGPSCFATLKGADKGTVITDSHG</sequence>
<reference evidence="3" key="1">
    <citation type="journal article" date="2019" name="Int. J. Syst. Evol. Microbiol.">
        <title>The Global Catalogue of Microorganisms (GCM) 10K type strain sequencing project: providing services to taxonomists for standard genome sequencing and annotation.</title>
        <authorList>
            <consortium name="The Broad Institute Genomics Platform"/>
            <consortium name="The Broad Institute Genome Sequencing Center for Infectious Disease"/>
            <person name="Wu L."/>
            <person name="Ma J."/>
        </authorList>
    </citation>
    <scope>NUCLEOTIDE SEQUENCE [LARGE SCALE GENOMIC DNA]</scope>
    <source>
        <strain evidence="3">JCM 16904</strain>
    </source>
</reference>
<name>A0ABP7CTG8_9ACTN</name>
<keyword evidence="1" id="KW-0732">Signal</keyword>
<proteinExistence type="predicted"/>
<dbReference type="Gene3D" id="2.60.20.10">
    <property type="entry name" value="Crystallins"/>
    <property type="match status" value="1"/>
</dbReference>
<gene>
    <name evidence="2" type="ORF">GCM10022224_069790</name>
</gene>
<evidence type="ECO:0000313" key="2">
    <source>
        <dbReference type="EMBL" id="GAA3694289.1"/>
    </source>
</evidence>